<evidence type="ECO:0000256" key="4">
    <source>
        <dbReference type="ARBA" id="ARBA00022723"/>
    </source>
</evidence>
<keyword evidence="5" id="KW-0430">Lectin</keyword>
<evidence type="ECO:0000256" key="8">
    <source>
        <dbReference type="SAM" id="MobiDB-lite"/>
    </source>
</evidence>
<dbReference type="SMART" id="SM00607">
    <property type="entry name" value="FTP"/>
    <property type="match status" value="1"/>
</dbReference>
<evidence type="ECO:0000313" key="10">
    <source>
        <dbReference type="EMBL" id="CAK0793429.1"/>
    </source>
</evidence>
<dbReference type="SUPFAM" id="SSF49785">
    <property type="entry name" value="Galactose-binding domain-like"/>
    <property type="match status" value="1"/>
</dbReference>
<comment type="caution">
    <text evidence="10">The sequence shown here is derived from an EMBL/GenBank/DDBJ whole genome shotgun (WGS) entry which is preliminary data.</text>
</comment>
<evidence type="ECO:0000259" key="9">
    <source>
        <dbReference type="SMART" id="SM00607"/>
    </source>
</evidence>
<comment type="subunit">
    <text evidence="3">Homotrimer.</text>
</comment>
<dbReference type="Proteomes" id="UP001189429">
    <property type="component" value="Unassembled WGS sequence"/>
</dbReference>
<dbReference type="Pfam" id="PF22633">
    <property type="entry name" value="F5_F8_type_C_2"/>
    <property type="match status" value="1"/>
</dbReference>
<evidence type="ECO:0000256" key="6">
    <source>
        <dbReference type="ARBA" id="ARBA00022837"/>
    </source>
</evidence>
<evidence type="ECO:0000256" key="7">
    <source>
        <dbReference type="ARBA" id="ARBA00023157"/>
    </source>
</evidence>
<dbReference type="PANTHER" id="PTHR45713:SF6">
    <property type="entry name" value="F5_8 TYPE C DOMAIN-CONTAINING PROTEIN"/>
    <property type="match status" value="1"/>
</dbReference>
<feature type="compositionally biased region" description="Basic and acidic residues" evidence="8">
    <location>
        <begin position="261"/>
        <end position="280"/>
    </location>
</feature>
<dbReference type="PANTHER" id="PTHR45713">
    <property type="entry name" value="FTP DOMAIN-CONTAINING PROTEIN"/>
    <property type="match status" value="1"/>
</dbReference>
<feature type="compositionally biased region" description="Polar residues" evidence="8">
    <location>
        <begin position="69"/>
        <end position="78"/>
    </location>
</feature>
<comment type="similarity">
    <text evidence="2">Belongs to the fucolectin family.</text>
</comment>
<feature type="non-terminal residue" evidence="10">
    <location>
        <position position="310"/>
    </location>
</feature>
<comment type="function">
    <text evidence="1">Acts as a defensive agent. Recognizes blood group fucosylated oligosaccharides including A, B, H and Lewis B-type antigens. Does not recognize Lewis A antigen and has low affinity for monovalent haptens.</text>
</comment>
<feature type="compositionally biased region" description="Basic and acidic residues" evidence="8">
    <location>
        <begin position="1"/>
        <end position="21"/>
    </location>
</feature>
<dbReference type="EMBL" id="CAUYUJ010000964">
    <property type="protein sequence ID" value="CAK0793429.1"/>
    <property type="molecule type" value="Genomic_DNA"/>
</dbReference>
<accession>A0ABN9PK83</accession>
<evidence type="ECO:0000256" key="2">
    <source>
        <dbReference type="ARBA" id="ARBA00010147"/>
    </source>
</evidence>
<dbReference type="Gene3D" id="2.60.120.260">
    <property type="entry name" value="Galactose-binding domain-like"/>
    <property type="match status" value="1"/>
</dbReference>
<reference evidence="10" key="1">
    <citation type="submission" date="2023-10" db="EMBL/GenBank/DDBJ databases">
        <authorList>
            <person name="Chen Y."/>
            <person name="Shah S."/>
            <person name="Dougan E. K."/>
            <person name="Thang M."/>
            <person name="Chan C."/>
        </authorList>
    </citation>
    <scope>NUCLEOTIDE SEQUENCE [LARGE SCALE GENOMIC DNA]</scope>
</reference>
<evidence type="ECO:0000256" key="1">
    <source>
        <dbReference type="ARBA" id="ARBA00002219"/>
    </source>
</evidence>
<keyword evidence="7" id="KW-1015">Disulfide bond</keyword>
<dbReference type="InterPro" id="IPR051941">
    <property type="entry name" value="BG_Antigen-Binding_Lectin"/>
</dbReference>
<feature type="non-terminal residue" evidence="10">
    <location>
        <position position="1"/>
    </location>
</feature>
<evidence type="ECO:0000256" key="5">
    <source>
        <dbReference type="ARBA" id="ARBA00022734"/>
    </source>
</evidence>
<keyword evidence="4" id="KW-0479">Metal-binding</keyword>
<dbReference type="InterPro" id="IPR006585">
    <property type="entry name" value="FTP1"/>
</dbReference>
<feature type="domain" description="Fucolectin tachylectin-4 pentraxin-1" evidence="9">
    <location>
        <begin position="37"/>
        <end position="177"/>
    </location>
</feature>
<keyword evidence="6" id="KW-0106">Calcium</keyword>
<organism evidence="10 11">
    <name type="scientific">Prorocentrum cordatum</name>
    <dbReference type="NCBI Taxonomy" id="2364126"/>
    <lineage>
        <taxon>Eukaryota</taxon>
        <taxon>Sar</taxon>
        <taxon>Alveolata</taxon>
        <taxon>Dinophyceae</taxon>
        <taxon>Prorocentrales</taxon>
        <taxon>Prorocentraceae</taxon>
        <taxon>Prorocentrum</taxon>
    </lineage>
</organism>
<protein>
    <recommendedName>
        <fullName evidence="9">Fucolectin tachylectin-4 pentraxin-1 domain-containing protein</fullName>
    </recommendedName>
</protein>
<feature type="region of interest" description="Disordered" evidence="8">
    <location>
        <begin position="1"/>
        <end position="80"/>
    </location>
</feature>
<feature type="region of interest" description="Disordered" evidence="8">
    <location>
        <begin position="228"/>
        <end position="310"/>
    </location>
</feature>
<evidence type="ECO:0000313" key="11">
    <source>
        <dbReference type="Proteomes" id="UP001189429"/>
    </source>
</evidence>
<name>A0ABN9PK83_9DINO</name>
<keyword evidence="11" id="KW-1185">Reference proteome</keyword>
<evidence type="ECO:0000256" key="3">
    <source>
        <dbReference type="ARBA" id="ARBA00011233"/>
    </source>
</evidence>
<proteinExistence type="inferred from homology"/>
<gene>
    <name evidence="10" type="ORF">PCOR1329_LOCUS3728</name>
</gene>
<sequence>VLSDRGRRQRHDELEALERRGPTAGAGGRPPRLGSLALRRPTLQSSTRAGGGESGRAVDGNADPRWSAGSCTHTSPAGETQPWWAVDVGAAARVGRVRLRNRAEASERLHHWQVRVGDSAARLDVPCGPVHEAAVSPGAWAEASASRQARWIGVVLDYPGSILTLCEVEVFEHQGAPGAHAAAVARRYVEEFYQARAPPWREERALYLRRAAQLFEEALELTGGAGAAGGGLSAGRDLPPPPGQQDDAASSAPLLRLRSQVLERTDSNQRRLHPEARDLLRAGADAVGRRLPVHGPGAREDGRGPRAPRP</sequence>
<dbReference type="InterPro" id="IPR008979">
    <property type="entry name" value="Galactose-bd-like_sf"/>
</dbReference>